<dbReference type="SMART" id="SM00347">
    <property type="entry name" value="HTH_MARR"/>
    <property type="match status" value="1"/>
</dbReference>
<dbReference type="AlphaFoldDB" id="A0A9J6QP61"/>
<dbReference type="Gene3D" id="1.10.10.10">
    <property type="entry name" value="Winged helix-like DNA-binding domain superfamily/Winged helix DNA-binding domain"/>
    <property type="match status" value="1"/>
</dbReference>
<dbReference type="EMBL" id="JAOSHN010000004">
    <property type="protein sequence ID" value="MCU7378977.1"/>
    <property type="molecule type" value="Genomic_DNA"/>
</dbReference>
<dbReference type="Pfam" id="PF01047">
    <property type="entry name" value="MarR"/>
    <property type="match status" value="1"/>
</dbReference>
<dbReference type="PRINTS" id="PR00598">
    <property type="entry name" value="HTHMARR"/>
</dbReference>
<protein>
    <submittedName>
        <fullName evidence="2">MarR family transcriptional regulator</fullName>
    </submittedName>
</protein>
<dbReference type="InterPro" id="IPR036388">
    <property type="entry name" value="WH-like_DNA-bd_sf"/>
</dbReference>
<dbReference type="InterPro" id="IPR000835">
    <property type="entry name" value="HTH_MarR-typ"/>
</dbReference>
<dbReference type="PANTHER" id="PTHR33164:SF43">
    <property type="entry name" value="HTH-TYPE TRANSCRIPTIONAL REPRESSOR YETL"/>
    <property type="match status" value="1"/>
</dbReference>
<evidence type="ECO:0000259" key="1">
    <source>
        <dbReference type="PROSITE" id="PS50995"/>
    </source>
</evidence>
<comment type="caution">
    <text evidence="2">The sequence shown here is derived from an EMBL/GenBank/DDBJ whole genome shotgun (WGS) entry which is preliminary data.</text>
</comment>
<dbReference type="PROSITE" id="PS50995">
    <property type="entry name" value="HTH_MARR_2"/>
    <property type="match status" value="1"/>
</dbReference>
<name>A0A9J6QP61_9FIRM</name>
<dbReference type="InterPro" id="IPR036390">
    <property type="entry name" value="WH_DNA-bd_sf"/>
</dbReference>
<sequence>MELNDLIQKFSHSSGNQIKAIFSTLFIAGNRLQTLFDHHIPEITLKQFMLLTMIRQSEEQLTFTKLGELLGCSRQNVKKLAQALEKKGFVAIRQSSADVRASTIEPTDKMKDYFDNIFASYQTQLKYLFEDYSEEEIKQLFQLLMRLYGGIDHLEKKLELAEKGSL</sequence>
<evidence type="ECO:0000313" key="3">
    <source>
        <dbReference type="Proteomes" id="UP001065549"/>
    </source>
</evidence>
<evidence type="ECO:0000313" key="2">
    <source>
        <dbReference type="EMBL" id="MCU7378977.1"/>
    </source>
</evidence>
<keyword evidence="3" id="KW-1185">Reference proteome</keyword>
<proteinExistence type="predicted"/>
<feature type="domain" description="HTH marR-type" evidence="1">
    <location>
        <begin position="1"/>
        <end position="149"/>
    </location>
</feature>
<dbReference type="GO" id="GO:0003700">
    <property type="term" value="F:DNA-binding transcription factor activity"/>
    <property type="evidence" value="ECO:0007669"/>
    <property type="project" value="InterPro"/>
</dbReference>
<dbReference type="SUPFAM" id="SSF46785">
    <property type="entry name" value="Winged helix' DNA-binding domain"/>
    <property type="match status" value="1"/>
</dbReference>
<dbReference type="Proteomes" id="UP001065549">
    <property type="component" value="Unassembled WGS sequence"/>
</dbReference>
<accession>A0A9J6QP61</accession>
<reference evidence="2" key="1">
    <citation type="submission" date="2022-09" db="EMBL/GenBank/DDBJ databases">
        <title>Culturomic study of gut microbiota in children with autism spectrum disorder.</title>
        <authorList>
            <person name="Efimov B.A."/>
            <person name="Chaplin A.V."/>
            <person name="Sokolova S.R."/>
            <person name="Pikina A.P."/>
            <person name="Korzhanova M."/>
            <person name="Belova V."/>
            <person name="Korostin D."/>
        </authorList>
    </citation>
    <scope>NUCLEOTIDE SEQUENCE</scope>
    <source>
        <strain evidence="2">ASD5510</strain>
    </source>
</reference>
<dbReference type="GO" id="GO:0006950">
    <property type="term" value="P:response to stress"/>
    <property type="evidence" value="ECO:0007669"/>
    <property type="project" value="TreeGrafter"/>
</dbReference>
<organism evidence="2 3">
    <name type="scientific">Hominibacterium faecale</name>
    <dbReference type="NCBI Taxonomy" id="2839743"/>
    <lineage>
        <taxon>Bacteria</taxon>
        <taxon>Bacillati</taxon>
        <taxon>Bacillota</taxon>
        <taxon>Clostridia</taxon>
        <taxon>Peptostreptococcales</taxon>
        <taxon>Anaerovoracaceae</taxon>
        <taxon>Hominibacterium</taxon>
    </lineage>
</organism>
<dbReference type="InterPro" id="IPR039422">
    <property type="entry name" value="MarR/SlyA-like"/>
</dbReference>
<dbReference type="PANTHER" id="PTHR33164">
    <property type="entry name" value="TRANSCRIPTIONAL REGULATOR, MARR FAMILY"/>
    <property type="match status" value="1"/>
</dbReference>
<dbReference type="RefSeq" id="WP_253021198.1">
    <property type="nucleotide sequence ID" value="NZ_JAOSHN010000004.1"/>
</dbReference>
<gene>
    <name evidence="2" type="ORF">OBO34_11485</name>
</gene>